<comment type="caution">
    <text evidence="1">The sequence shown here is derived from an EMBL/GenBank/DDBJ whole genome shotgun (WGS) entry which is preliminary data.</text>
</comment>
<gene>
    <name evidence="1" type="ORF">ADUPG1_013721</name>
</gene>
<proteinExistence type="predicted"/>
<reference evidence="1" key="1">
    <citation type="submission" date="2022-03" db="EMBL/GenBank/DDBJ databases">
        <title>Draft genome sequence of Aduncisulcus paluster, a free-living microaerophilic Fornicata.</title>
        <authorList>
            <person name="Yuyama I."/>
            <person name="Kume K."/>
            <person name="Tamura T."/>
            <person name="Inagaki Y."/>
            <person name="Hashimoto T."/>
        </authorList>
    </citation>
    <scope>NUCLEOTIDE SEQUENCE</scope>
    <source>
        <strain evidence="1">NY0171</strain>
    </source>
</reference>
<evidence type="ECO:0000313" key="1">
    <source>
        <dbReference type="EMBL" id="GKT27262.1"/>
    </source>
</evidence>
<dbReference type="EMBL" id="BQXS01012726">
    <property type="protein sequence ID" value="GKT27262.1"/>
    <property type="molecule type" value="Genomic_DNA"/>
</dbReference>
<evidence type="ECO:0008006" key="3">
    <source>
        <dbReference type="Google" id="ProtNLM"/>
    </source>
</evidence>
<name>A0ABQ5K3V9_9EUKA</name>
<dbReference type="InterPro" id="IPR045864">
    <property type="entry name" value="aa-tRNA-synth_II/BPL/LPL"/>
</dbReference>
<dbReference type="PANTHER" id="PTHR11476:SF7">
    <property type="entry name" value="HISTIDINE--TRNA LIGASE"/>
    <property type="match status" value="1"/>
</dbReference>
<accession>A0ABQ5K3V9</accession>
<dbReference type="PANTHER" id="PTHR11476">
    <property type="entry name" value="HISTIDYL-TRNA SYNTHETASE"/>
    <property type="match status" value="1"/>
</dbReference>
<dbReference type="Proteomes" id="UP001057375">
    <property type="component" value="Unassembled WGS sequence"/>
</dbReference>
<evidence type="ECO:0000313" key="2">
    <source>
        <dbReference type="Proteomes" id="UP001057375"/>
    </source>
</evidence>
<keyword evidence="2" id="KW-1185">Reference proteome</keyword>
<organism evidence="1 2">
    <name type="scientific">Aduncisulcus paluster</name>
    <dbReference type="NCBI Taxonomy" id="2918883"/>
    <lineage>
        <taxon>Eukaryota</taxon>
        <taxon>Metamonada</taxon>
        <taxon>Carpediemonas-like organisms</taxon>
        <taxon>Aduncisulcus</taxon>
    </lineage>
</organism>
<protein>
    <recommendedName>
        <fullName evidence="3">Histidine--tRNA ligase</fullName>
    </recommendedName>
</protein>
<sequence length="101" mass="11285">MTKGRFREFYQCDLDISGVYDPMLPDAEVVSVVAEILKAIDVGKFTVRVNYRGLLDAIVDISGARDVTKDSEEDCELKFKTVCAAVDTSGYPMDVLKEIRE</sequence>
<dbReference type="SUPFAM" id="SSF55681">
    <property type="entry name" value="Class II aaRS and biotin synthetases"/>
    <property type="match status" value="1"/>
</dbReference>
<dbReference type="Gene3D" id="3.30.930.10">
    <property type="entry name" value="Bira Bifunctional Protein, Domain 2"/>
    <property type="match status" value="1"/>
</dbReference>